<dbReference type="Proteomes" id="UP001356427">
    <property type="component" value="Unassembled WGS sequence"/>
</dbReference>
<evidence type="ECO:0000313" key="8">
    <source>
        <dbReference type="EMBL" id="KAK6296017.1"/>
    </source>
</evidence>
<feature type="domain" description="Peptidase M3A/M3B catalytic" evidence="7">
    <location>
        <begin position="30"/>
        <end position="81"/>
    </location>
</feature>
<evidence type="ECO:0000259" key="7">
    <source>
        <dbReference type="Pfam" id="PF01432"/>
    </source>
</evidence>
<dbReference type="GO" id="GO:0046872">
    <property type="term" value="F:metal ion binding"/>
    <property type="evidence" value="ECO:0007669"/>
    <property type="project" value="UniProtKB-UniRule"/>
</dbReference>
<dbReference type="AlphaFoldDB" id="A0AAN8QNB3"/>
<evidence type="ECO:0000256" key="3">
    <source>
        <dbReference type="ARBA" id="ARBA00022801"/>
    </source>
</evidence>
<evidence type="ECO:0000256" key="4">
    <source>
        <dbReference type="ARBA" id="ARBA00022833"/>
    </source>
</evidence>
<reference evidence="8 9" key="1">
    <citation type="submission" date="2021-04" db="EMBL/GenBank/DDBJ databases">
        <authorList>
            <person name="De Guttry C."/>
            <person name="Zahm M."/>
            <person name="Klopp C."/>
            <person name="Cabau C."/>
            <person name="Louis A."/>
            <person name="Berthelot C."/>
            <person name="Parey E."/>
            <person name="Roest Crollius H."/>
            <person name="Montfort J."/>
            <person name="Robinson-Rechavi M."/>
            <person name="Bucao C."/>
            <person name="Bouchez O."/>
            <person name="Gislard M."/>
            <person name="Lluch J."/>
            <person name="Milhes M."/>
            <person name="Lampietro C."/>
            <person name="Lopez Roques C."/>
            <person name="Donnadieu C."/>
            <person name="Braasch I."/>
            <person name="Desvignes T."/>
            <person name="Postlethwait J."/>
            <person name="Bobe J."/>
            <person name="Wedekind C."/>
            <person name="Guiguen Y."/>
        </authorList>
    </citation>
    <scope>NUCLEOTIDE SEQUENCE [LARGE SCALE GENOMIC DNA]</scope>
    <source>
        <strain evidence="8">Cs_M1</strain>
        <tissue evidence="8">Blood</tissue>
    </source>
</reference>
<accession>A0AAN8QNB3</accession>
<keyword evidence="3 6" id="KW-0378">Hydrolase</keyword>
<evidence type="ECO:0000256" key="6">
    <source>
        <dbReference type="RuleBase" id="RU003435"/>
    </source>
</evidence>
<keyword evidence="2 6" id="KW-0479">Metal-binding</keyword>
<evidence type="ECO:0000256" key="1">
    <source>
        <dbReference type="ARBA" id="ARBA00022670"/>
    </source>
</evidence>
<dbReference type="SUPFAM" id="SSF55486">
    <property type="entry name" value="Metalloproteases ('zincins'), catalytic domain"/>
    <property type="match status" value="1"/>
</dbReference>
<gene>
    <name evidence="8" type="ORF">J4Q44_G00337300</name>
</gene>
<dbReference type="GO" id="GO:0006508">
    <property type="term" value="P:proteolysis"/>
    <property type="evidence" value="ECO:0007669"/>
    <property type="project" value="UniProtKB-KW"/>
</dbReference>
<dbReference type="InterPro" id="IPR024077">
    <property type="entry name" value="Neurolysin/TOP_dom2"/>
</dbReference>
<dbReference type="InterPro" id="IPR001567">
    <property type="entry name" value="Pept_M3A_M3B_dom"/>
</dbReference>
<organism evidence="8 9">
    <name type="scientific">Coregonus suidteri</name>
    <dbReference type="NCBI Taxonomy" id="861788"/>
    <lineage>
        <taxon>Eukaryota</taxon>
        <taxon>Metazoa</taxon>
        <taxon>Chordata</taxon>
        <taxon>Craniata</taxon>
        <taxon>Vertebrata</taxon>
        <taxon>Euteleostomi</taxon>
        <taxon>Actinopterygii</taxon>
        <taxon>Neopterygii</taxon>
        <taxon>Teleostei</taxon>
        <taxon>Protacanthopterygii</taxon>
        <taxon>Salmoniformes</taxon>
        <taxon>Salmonidae</taxon>
        <taxon>Coregoninae</taxon>
        <taxon>Coregonus</taxon>
    </lineage>
</organism>
<dbReference type="EMBL" id="JAGTTL010000033">
    <property type="protein sequence ID" value="KAK6296017.1"/>
    <property type="molecule type" value="Genomic_DNA"/>
</dbReference>
<comment type="similarity">
    <text evidence="6">Belongs to the peptidase M3 family.</text>
</comment>
<keyword evidence="4 6" id="KW-0862">Zinc</keyword>
<dbReference type="Gene3D" id="1.10.1370.10">
    <property type="entry name" value="Neurolysin, domain 3"/>
    <property type="match status" value="1"/>
</dbReference>
<evidence type="ECO:0000256" key="2">
    <source>
        <dbReference type="ARBA" id="ARBA00022723"/>
    </source>
</evidence>
<evidence type="ECO:0000256" key="5">
    <source>
        <dbReference type="ARBA" id="ARBA00023049"/>
    </source>
</evidence>
<dbReference type="GO" id="GO:0004222">
    <property type="term" value="F:metalloendopeptidase activity"/>
    <property type="evidence" value="ECO:0007669"/>
    <property type="project" value="InterPro"/>
</dbReference>
<keyword evidence="5 6" id="KW-0482">Metalloprotease</keyword>
<dbReference type="Pfam" id="PF01432">
    <property type="entry name" value="Peptidase_M3"/>
    <property type="match status" value="1"/>
</dbReference>
<protein>
    <recommendedName>
        <fullName evidence="7">Peptidase M3A/M3B catalytic domain-containing protein</fullName>
    </recommendedName>
</protein>
<comment type="cofactor">
    <cofactor evidence="6">
        <name>Zn(2+)</name>
        <dbReference type="ChEBI" id="CHEBI:29105"/>
    </cofactor>
    <text evidence="6">Binds 1 zinc ion.</text>
</comment>
<evidence type="ECO:0000313" key="9">
    <source>
        <dbReference type="Proteomes" id="UP001356427"/>
    </source>
</evidence>
<sequence length="82" mass="9249">MPCTPFSRSHALPTHYSLCLGMVARLCESKKVCGAADTQLQAWQLRFSHLIGYGAKYYSHLMSHAVASMVWKQCFVQDALNR</sequence>
<keyword evidence="1 6" id="KW-0645">Protease</keyword>
<comment type="caution">
    <text evidence="8">The sequence shown here is derived from an EMBL/GenBank/DDBJ whole genome shotgun (WGS) entry which is preliminary data.</text>
</comment>
<proteinExistence type="inferred from homology"/>
<name>A0AAN8QNB3_9TELE</name>
<keyword evidence="9" id="KW-1185">Reference proteome</keyword>